<dbReference type="GO" id="GO:0015035">
    <property type="term" value="F:protein-disulfide reductase activity"/>
    <property type="evidence" value="ECO:0007669"/>
    <property type="project" value="InterPro"/>
</dbReference>
<dbReference type="OMA" id="FGKENDC"/>
<evidence type="ECO:0000313" key="2">
    <source>
        <dbReference type="Proteomes" id="UP000825935"/>
    </source>
</evidence>
<organism evidence="1 2">
    <name type="scientific">Ceratopteris richardii</name>
    <name type="common">Triangle waterfern</name>
    <dbReference type="NCBI Taxonomy" id="49495"/>
    <lineage>
        <taxon>Eukaryota</taxon>
        <taxon>Viridiplantae</taxon>
        <taxon>Streptophyta</taxon>
        <taxon>Embryophyta</taxon>
        <taxon>Tracheophyta</taxon>
        <taxon>Polypodiopsida</taxon>
        <taxon>Polypodiidae</taxon>
        <taxon>Polypodiales</taxon>
        <taxon>Pteridineae</taxon>
        <taxon>Pteridaceae</taxon>
        <taxon>Parkerioideae</taxon>
        <taxon>Ceratopteris</taxon>
    </lineage>
</organism>
<sequence>MRVICTRLLSACRKPLEFSGWSPHTITQRCPRSLGGVRNFNTGDRFSEKVDPEINGLHSSNIFLKPQVVLYDGVCHLCNAGVNWVIKVDKEKKISFCAVQSEVAKPYLLLCGLTKEDVLKRFLFVEGPGQYSQASTAALRVALYLPFPYPILGALSVIPAPFRDAVYDYVAKHRYKWFGQAVSCILPKDDVIDRFIDRAEILAKYRQDG</sequence>
<proteinExistence type="predicted"/>
<dbReference type="PANTHER" id="PTHR33639">
    <property type="entry name" value="THIOL-DISULFIDE OXIDOREDUCTASE DCC"/>
    <property type="match status" value="1"/>
</dbReference>
<dbReference type="PANTHER" id="PTHR33639:SF1">
    <property type="entry name" value="T23E23.25"/>
    <property type="match status" value="1"/>
</dbReference>
<gene>
    <name evidence="1" type="ORF">KP509_12G056300</name>
</gene>
<dbReference type="OrthoDB" id="1921868at2759"/>
<dbReference type="AlphaFoldDB" id="A0A8T2TJ92"/>
<dbReference type="Proteomes" id="UP000825935">
    <property type="component" value="Chromosome 12"/>
</dbReference>
<name>A0A8T2TJ92_CERRI</name>
<accession>A0A8T2TJ92</accession>
<dbReference type="InterPro" id="IPR052927">
    <property type="entry name" value="DCC_oxidoreductase"/>
</dbReference>
<dbReference type="Pfam" id="PF04134">
    <property type="entry name" value="DCC1-like"/>
    <property type="match status" value="1"/>
</dbReference>
<evidence type="ECO:0000313" key="1">
    <source>
        <dbReference type="EMBL" id="KAH7423451.1"/>
    </source>
</evidence>
<dbReference type="InterPro" id="IPR007263">
    <property type="entry name" value="DCC1-like"/>
</dbReference>
<comment type="caution">
    <text evidence="1">The sequence shown here is derived from an EMBL/GenBank/DDBJ whole genome shotgun (WGS) entry which is preliminary data.</text>
</comment>
<evidence type="ECO:0008006" key="3">
    <source>
        <dbReference type="Google" id="ProtNLM"/>
    </source>
</evidence>
<keyword evidence="2" id="KW-1185">Reference proteome</keyword>
<protein>
    <recommendedName>
        <fullName evidence="3">Thiol-disulfide oxidoreductase DCC</fullName>
    </recommendedName>
</protein>
<reference evidence="1" key="1">
    <citation type="submission" date="2021-08" db="EMBL/GenBank/DDBJ databases">
        <title>WGS assembly of Ceratopteris richardii.</title>
        <authorList>
            <person name="Marchant D.B."/>
            <person name="Chen G."/>
            <person name="Jenkins J."/>
            <person name="Shu S."/>
            <person name="Leebens-Mack J."/>
            <person name="Grimwood J."/>
            <person name="Schmutz J."/>
            <person name="Soltis P."/>
            <person name="Soltis D."/>
            <person name="Chen Z.-H."/>
        </authorList>
    </citation>
    <scope>NUCLEOTIDE SEQUENCE</scope>
    <source>
        <strain evidence="1">Whitten #5841</strain>
        <tissue evidence="1">Leaf</tissue>
    </source>
</reference>
<dbReference type="EMBL" id="CM035417">
    <property type="protein sequence ID" value="KAH7423451.1"/>
    <property type="molecule type" value="Genomic_DNA"/>
</dbReference>